<gene>
    <name evidence="1" type="ORF">MKS88_000595</name>
</gene>
<reference evidence="1" key="1">
    <citation type="submission" date="2022-06" db="EMBL/GenBank/DDBJ databases">
        <title>The First Complete Genome of the Simian Malaria Parasite Plasmodium brasilianum.</title>
        <authorList>
            <person name="Bajic M."/>
            <person name="Ravishankar S."/>
        </authorList>
    </citation>
    <scope>NUCLEOTIDE SEQUENCE</scope>
    <source>
        <strain evidence="1">Bolivian I</strain>
    </source>
</reference>
<dbReference type="Proteomes" id="UP001056978">
    <property type="component" value="Chromosome 1"/>
</dbReference>
<evidence type="ECO:0000313" key="2">
    <source>
        <dbReference type="Proteomes" id="UP001056978"/>
    </source>
</evidence>
<organism evidence="1 2">
    <name type="scientific">Plasmodium brasilianum</name>
    <dbReference type="NCBI Taxonomy" id="5824"/>
    <lineage>
        <taxon>Eukaryota</taxon>
        <taxon>Sar</taxon>
        <taxon>Alveolata</taxon>
        <taxon>Apicomplexa</taxon>
        <taxon>Aconoidasida</taxon>
        <taxon>Haemosporida</taxon>
        <taxon>Plasmodiidae</taxon>
        <taxon>Plasmodium</taxon>
        <taxon>Plasmodium (Plasmodium)</taxon>
    </lineage>
</organism>
<comment type="caution">
    <text evidence="1">The sequence shown here is derived from an EMBL/GenBank/DDBJ whole genome shotgun (WGS) entry which is preliminary data.</text>
</comment>
<proteinExistence type="predicted"/>
<evidence type="ECO:0000313" key="1">
    <source>
        <dbReference type="EMBL" id="KAI4841354.1"/>
    </source>
</evidence>
<keyword evidence="2" id="KW-1185">Reference proteome</keyword>
<name>A0ACB9YGQ2_PLABR</name>
<dbReference type="EMBL" id="CM043769">
    <property type="protein sequence ID" value="KAI4841354.1"/>
    <property type="molecule type" value="Genomic_DNA"/>
</dbReference>
<protein>
    <submittedName>
        <fullName evidence="1">Uncharacterized protein</fullName>
    </submittedName>
</protein>
<sequence length="249" mass="29679">MEIESKLLLFIKIATFIFVVWMCYFYEDMSNYSKYLCKKHYTSEKLGKRTYRLLRKRRTQENSNKVWIVKNSPFVGEYEKLCMSNNVKVTKVKSKKSTKCSLNNLGGNERIRKSKYFNNHQGKSYSAKRSLDKLYYRKKLRESIKSDFKFLRNCAKEKVGLICTLLSFLTVIGILLIFLIPLYKKGGKLYISKYANYGASIGFSILTFIVILVIIYSFSLIEKYLWEIYRKLELHNTAYPYFHKVFYYR</sequence>
<accession>A0ACB9YGQ2</accession>